<reference evidence="1" key="2">
    <citation type="journal article" date="2015" name="Fish Shellfish Immunol.">
        <title>Early steps in the European eel (Anguilla anguilla)-Vibrio vulnificus interaction in the gills: Role of the RtxA13 toxin.</title>
        <authorList>
            <person name="Callol A."/>
            <person name="Pajuelo D."/>
            <person name="Ebbesson L."/>
            <person name="Teles M."/>
            <person name="MacKenzie S."/>
            <person name="Amaro C."/>
        </authorList>
    </citation>
    <scope>NUCLEOTIDE SEQUENCE</scope>
</reference>
<proteinExistence type="predicted"/>
<name>A0A0E9PE93_ANGAN</name>
<dbReference type="EMBL" id="GBXM01106192">
    <property type="protein sequence ID" value="JAH02385.1"/>
    <property type="molecule type" value="Transcribed_RNA"/>
</dbReference>
<sequence length="43" mass="5032">MLKEKAPQSIMAWKKLAYESPERQDKVIFLQSMLAKFISYVAL</sequence>
<organism evidence="1">
    <name type="scientific">Anguilla anguilla</name>
    <name type="common">European freshwater eel</name>
    <name type="synonym">Muraena anguilla</name>
    <dbReference type="NCBI Taxonomy" id="7936"/>
    <lineage>
        <taxon>Eukaryota</taxon>
        <taxon>Metazoa</taxon>
        <taxon>Chordata</taxon>
        <taxon>Craniata</taxon>
        <taxon>Vertebrata</taxon>
        <taxon>Euteleostomi</taxon>
        <taxon>Actinopterygii</taxon>
        <taxon>Neopterygii</taxon>
        <taxon>Teleostei</taxon>
        <taxon>Anguilliformes</taxon>
        <taxon>Anguillidae</taxon>
        <taxon>Anguilla</taxon>
    </lineage>
</organism>
<reference evidence="1" key="1">
    <citation type="submission" date="2014-11" db="EMBL/GenBank/DDBJ databases">
        <authorList>
            <person name="Amaro Gonzalez C."/>
        </authorList>
    </citation>
    <scope>NUCLEOTIDE SEQUENCE</scope>
</reference>
<protein>
    <submittedName>
        <fullName evidence="1">Uncharacterized protein</fullName>
    </submittedName>
</protein>
<dbReference type="AlphaFoldDB" id="A0A0E9PE93"/>
<accession>A0A0E9PE93</accession>
<evidence type="ECO:0000313" key="1">
    <source>
        <dbReference type="EMBL" id="JAH02385.1"/>
    </source>
</evidence>